<keyword evidence="3" id="KW-1185">Reference proteome</keyword>
<reference evidence="2" key="1">
    <citation type="journal article" date="2022" name="Int. J. Mol. Sci.">
        <title>Draft Genome of Tanacetum Coccineum: Genomic Comparison of Closely Related Tanacetum-Family Plants.</title>
        <authorList>
            <person name="Yamashiro T."/>
            <person name="Shiraishi A."/>
            <person name="Nakayama K."/>
            <person name="Satake H."/>
        </authorList>
    </citation>
    <scope>NUCLEOTIDE SEQUENCE</scope>
</reference>
<evidence type="ECO:0000313" key="2">
    <source>
        <dbReference type="EMBL" id="GJT35231.1"/>
    </source>
</evidence>
<dbReference type="PANTHER" id="PTHR34222">
    <property type="entry name" value="GAG_PRE-INTEGRS DOMAIN-CONTAINING PROTEIN"/>
    <property type="match status" value="1"/>
</dbReference>
<protein>
    <recommendedName>
        <fullName evidence="4">CCHC-type domain-containing protein</fullName>
    </recommendedName>
</protein>
<dbReference type="EMBL" id="BQNB010015033">
    <property type="protein sequence ID" value="GJT35231.1"/>
    <property type="molecule type" value="Genomic_DNA"/>
</dbReference>
<feature type="region of interest" description="Disordered" evidence="1">
    <location>
        <begin position="1"/>
        <end position="42"/>
    </location>
</feature>
<evidence type="ECO:0000313" key="3">
    <source>
        <dbReference type="Proteomes" id="UP001151760"/>
    </source>
</evidence>
<comment type="caution">
    <text evidence="2">The sequence shown here is derived from an EMBL/GenBank/DDBJ whole genome shotgun (WGS) entry which is preliminary data.</text>
</comment>
<name>A0ABQ5D7H1_9ASTR</name>
<evidence type="ECO:0008006" key="4">
    <source>
        <dbReference type="Google" id="ProtNLM"/>
    </source>
</evidence>
<evidence type="ECO:0000256" key="1">
    <source>
        <dbReference type="SAM" id="MobiDB-lite"/>
    </source>
</evidence>
<gene>
    <name evidence="2" type="ORF">Tco_0925650</name>
</gene>
<sequence length="156" mass="17088">MAPSTSPIPNTSLPTNSDNSINDPLSISNSDHPGMIEKQKQVTHPSFEPIDFFANLNGNKATNNGRREFKNNSSSRTEFKKVCTGCNQEGHLIKQCFKWIGYPDWYKGKKGKKGASMAAQVTLDDHMAGDTPFDMGYENGIGVGKNGMFDQKLVAA</sequence>
<feature type="compositionally biased region" description="Polar residues" evidence="1">
    <location>
        <begin position="1"/>
        <end position="31"/>
    </location>
</feature>
<reference evidence="2" key="2">
    <citation type="submission" date="2022-01" db="EMBL/GenBank/DDBJ databases">
        <authorList>
            <person name="Yamashiro T."/>
            <person name="Shiraishi A."/>
            <person name="Satake H."/>
            <person name="Nakayama K."/>
        </authorList>
    </citation>
    <scope>NUCLEOTIDE SEQUENCE</scope>
</reference>
<dbReference type="Proteomes" id="UP001151760">
    <property type="component" value="Unassembled WGS sequence"/>
</dbReference>
<proteinExistence type="predicted"/>
<accession>A0ABQ5D7H1</accession>
<dbReference type="PANTHER" id="PTHR34222:SF99">
    <property type="entry name" value="PROTEIN, PUTATIVE-RELATED"/>
    <property type="match status" value="1"/>
</dbReference>
<organism evidence="2 3">
    <name type="scientific">Tanacetum coccineum</name>
    <dbReference type="NCBI Taxonomy" id="301880"/>
    <lineage>
        <taxon>Eukaryota</taxon>
        <taxon>Viridiplantae</taxon>
        <taxon>Streptophyta</taxon>
        <taxon>Embryophyta</taxon>
        <taxon>Tracheophyta</taxon>
        <taxon>Spermatophyta</taxon>
        <taxon>Magnoliopsida</taxon>
        <taxon>eudicotyledons</taxon>
        <taxon>Gunneridae</taxon>
        <taxon>Pentapetalae</taxon>
        <taxon>asterids</taxon>
        <taxon>campanulids</taxon>
        <taxon>Asterales</taxon>
        <taxon>Asteraceae</taxon>
        <taxon>Asteroideae</taxon>
        <taxon>Anthemideae</taxon>
        <taxon>Anthemidinae</taxon>
        <taxon>Tanacetum</taxon>
    </lineage>
</organism>